<proteinExistence type="inferred from homology"/>
<keyword evidence="5 12" id="KW-0378">Hydrolase</keyword>
<feature type="active site" description="For autocatalytic cleavage activity" evidence="12">
    <location>
        <position position="206"/>
    </location>
</feature>
<evidence type="ECO:0000256" key="2">
    <source>
        <dbReference type="ARBA" id="ARBA00022491"/>
    </source>
</evidence>
<keyword evidence="2 12" id="KW-0678">Repressor</keyword>
<feature type="domain" description="LexA repressor DNA-binding" evidence="15">
    <location>
        <begin position="13"/>
        <end position="75"/>
    </location>
</feature>
<keyword evidence="6 12" id="KW-0068">Autocatalytic cleavage</keyword>
<gene>
    <name evidence="12" type="primary">lexA</name>
    <name evidence="16" type="ORF">BM477_04515</name>
</gene>
<keyword evidence="8 12" id="KW-0238">DNA-binding</keyword>
<dbReference type="Gene3D" id="1.10.10.10">
    <property type="entry name" value="Winged helix-like DNA-binding domain superfamily/Winged helix DNA-binding domain"/>
    <property type="match status" value="1"/>
</dbReference>
<dbReference type="InterPro" id="IPR006197">
    <property type="entry name" value="Peptidase_S24_LexA"/>
</dbReference>
<dbReference type="GO" id="GO:0006260">
    <property type="term" value="P:DNA replication"/>
    <property type="evidence" value="ECO:0007669"/>
    <property type="project" value="UniProtKB-UniRule"/>
</dbReference>
<evidence type="ECO:0000313" key="16">
    <source>
        <dbReference type="EMBL" id="OKL49256.1"/>
    </source>
</evidence>
<dbReference type="AlphaFoldDB" id="A0A1Q5PP21"/>
<dbReference type="InterPro" id="IPR050077">
    <property type="entry name" value="LexA_repressor"/>
</dbReference>
<dbReference type="GO" id="GO:0045892">
    <property type="term" value="P:negative regulation of DNA-templated transcription"/>
    <property type="evidence" value="ECO:0007669"/>
    <property type="project" value="UniProtKB-UniRule"/>
</dbReference>
<dbReference type="OrthoDB" id="9802364at2"/>
<dbReference type="STRING" id="156892.BM477_04515"/>
<comment type="subunit">
    <text evidence="12">Homodimer.</text>
</comment>
<dbReference type="PANTHER" id="PTHR33516:SF2">
    <property type="entry name" value="LEXA REPRESSOR-RELATED"/>
    <property type="match status" value="1"/>
</dbReference>
<keyword evidence="17" id="KW-1185">Reference proteome</keyword>
<evidence type="ECO:0000259" key="15">
    <source>
        <dbReference type="Pfam" id="PF01726"/>
    </source>
</evidence>
<dbReference type="InterPro" id="IPR006200">
    <property type="entry name" value="LexA"/>
</dbReference>
<evidence type="ECO:0000256" key="3">
    <source>
        <dbReference type="ARBA" id="ARBA00022705"/>
    </source>
</evidence>
<dbReference type="Gene3D" id="2.10.109.10">
    <property type="entry name" value="Umud Fragment, subunit A"/>
    <property type="match status" value="1"/>
</dbReference>
<evidence type="ECO:0000256" key="1">
    <source>
        <dbReference type="ARBA" id="ARBA00007484"/>
    </source>
</evidence>
<dbReference type="GO" id="GO:0006281">
    <property type="term" value="P:DNA repair"/>
    <property type="evidence" value="ECO:0007669"/>
    <property type="project" value="UniProtKB-UniRule"/>
</dbReference>
<evidence type="ECO:0000256" key="12">
    <source>
        <dbReference type="HAMAP-Rule" id="MF_00015"/>
    </source>
</evidence>
<feature type="DNA-binding region" description="H-T-H motif" evidence="12">
    <location>
        <begin position="38"/>
        <end position="58"/>
    </location>
</feature>
<dbReference type="InterPro" id="IPR015927">
    <property type="entry name" value="Peptidase_S24_S26A/B/C"/>
</dbReference>
<evidence type="ECO:0000256" key="7">
    <source>
        <dbReference type="ARBA" id="ARBA00023015"/>
    </source>
</evidence>
<feature type="domain" description="Peptidase S24/S26A/S26B/S26C" evidence="14">
    <location>
        <begin position="127"/>
        <end position="239"/>
    </location>
</feature>
<dbReference type="Pfam" id="PF01726">
    <property type="entry name" value="LexA_DNA_bind"/>
    <property type="match status" value="1"/>
</dbReference>
<evidence type="ECO:0000256" key="6">
    <source>
        <dbReference type="ARBA" id="ARBA00022813"/>
    </source>
</evidence>
<feature type="active site" description="For autocatalytic cleavage activity" evidence="12">
    <location>
        <position position="169"/>
    </location>
</feature>
<dbReference type="Pfam" id="PF00717">
    <property type="entry name" value="Peptidase_S24"/>
    <property type="match status" value="1"/>
</dbReference>
<dbReference type="EC" id="3.4.21.88" evidence="12"/>
<dbReference type="InterPro" id="IPR036286">
    <property type="entry name" value="LexA/Signal_pep-like_sf"/>
</dbReference>
<evidence type="ECO:0000256" key="13">
    <source>
        <dbReference type="RuleBase" id="RU003991"/>
    </source>
</evidence>
<dbReference type="InterPro" id="IPR039418">
    <property type="entry name" value="LexA-like"/>
</dbReference>
<keyword evidence="11 12" id="KW-0742">SOS response</keyword>
<evidence type="ECO:0000256" key="8">
    <source>
        <dbReference type="ARBA" id="ARBA00023125"/>
    </source>
</evidence>
<evidence type="ECO:0000256" key="5">
    <source>
        <dbReference type="ARBA" id="ARBA00022801"/>
    </source>
</evidence>
<dbReference type="EMBL" id="MPDM01000004">
    <property type="protein sequence ID" value="OKL49256.1"/>
    <property type="molecule type" value="Genomic_DNA"/>
</dbReference>
<comment type="catalytic activity">
    <reaction evidence="12">
        <text>Hydrolysis of Ala-|-Gly bond in repressor LexA.</text>
        <dbReference type="EC" id="3.4.21.88"/>
    </reaction>
</comment>
<dbReference type="InterPro" id="IPR036388">
    <property type="entry name" value="WH-like_DNA-bd_sf"/>
</dbReference>
<dbReference type="GO" id="GO:0004252">
    <property type="term" value="F:serine-type endopeptidase activity"/>
    <property type="evidence" value="ECO:0007669"/>
    <property type="project" value="UniProtKB-UniRule"/>
</dbReference>
<comment type="function">
    <text evidence="12">Represses a number of genes involved in the response to DNA damage (SOS response), including recA and lexA. In the presence of single-stranded DNA, RecA interacts with LexA causing an autocatalytic cleavage which disrupts the DNA-binding part of LexA, leading to derepression of the SOS regulon and eventually DNA repair.</text>
</comment>
<comment type="caution">
    <text evidence="16">The sequence shown here is derived from an EMBL/GenBank/DDBJ whole genome shotgun (WGS) entry which is preliminary data.</text>
</comment>
<keyword evidence="10 12" id="KW-0234">DNA repair</keyword>
<dbReference type="SUPFAM" id="SSF46785">
    <property type="entry name" value="Winged helix' DNA-binding domain"/>
    <property type="match status" value="1"/>
</dbReference>
<feature type="site" description="Cleavage; by autolysis" evidence="12">
    <location>
        <begin position="134"/>
        <end position="135"/>
    </location>
</feature>
<keyword evidence="3 12" id="KW-0235">DNA replication</keyword>
<dbReference type="InterPro" id="IPR006199">
    <property type="entry name" value="LexA_DNA-bd_dom"/>
</dbReference>
<evidence type="ECO:0000259" key="14">
    <source>
        <dbReference type="Pfam" id="PF00717"/>
    </source>
</evidence>
<dbReference type="InterPro" id="IPR036390">
    <property type="entry name" value="WH_DNA-bd_sf"/>
</dbReference>
<reference evidence="17" key="1">
    <citation type="submission" date="2016-11" db="EMBL/GenBank/DDBJ databases">
        <title>Actinomyces gypaetusis sp. nov. isolated from Gypaetus barbatus in Qinghai Tibet Plateau China.</title>
        <authorList>
            <person name="Meng X."/>
        </authorList>
    </citation>
    <scope>NUCLEOTIDE SEQUENCE [LARGE SCALE GENOMIC DNA]</scope>
    <source>
        <strain evidence="17">DSM 15383</strain>
    </source>
</reference>
<dbReference type="CDD" id="cd06529">
    <property type="entry name" value="S24_LexA-like"/>
    <property type="match status" value="1"/>
</dbReference>
<evidence type="ECO:0000313" key="17">
    <source>
        <dbReference type="Proteomes" id="UP000186465"/>
    </source>
</evidence>
<dbReference type="Proteomes" id="UP000186465">
    <property type="component" value="Unassembled WGS sequence"/>
</dbReference>
<comment type="similarity">
    <text evidence="1 12 13">Belongs to the peptidase S24 family.</text>
</comment>
<evidence type="ECO:0000256" key="9">
    <source>
        <dbReference type="ARBA" id="ARBA00023163"/>
    </source>
</evidence>
<dbReference type="RefSeq" id="WP_075361496.1">
    <property type="nucleotide sequence ID" value="NZ_MPDM01000004.1"/>
</dbReference>
<protein>
    <recommendedName>
        <fullName evidence="12">LexA repressor</fullName>
        <ecNumber evidence="12">3.4.21.88</ecNumber>
    </recommendedName>
</protein>
<evidence type="ECO:0000256" key="4">
    <source>
        <dbReference type="ARBA" id="ARBA00022763"/>
    </source>
</evidence>
<keyword evidence="7 12" id="KW-0805">Transcription regulation</keyword>
<organism evidence="16 17">
    <name type="scientific">Boudabousia marimammalium</name>
    <dbReference type="NCBI Taxonomy" id="156892"/>
    <lineage>
        <taxon>Bacteria</taxon>
        <taxon>Bacillati</taxon>
        <taxon>Actinomycetota</taxon>
        <taxon>Actinomycetes</taxon>
        <taxon>Actinomycetales</taxon>
        <taxon>Actinomycetaceae</taxon>
        <taxon>Boudabousia</taxon>
    </lineage>
</organism>
<dbReference type="PRINTS" id="PR00726">
    <property type="entry name" value="LEXASERPTASE"/>
</dbReference>
<keyword evidence="9 12" id="KW-0804">Transcription</keyword>
<dbReference type="GO" id="GO:0003677">
    <property type="term" value="F:DNA binding"/>
    <property type="evidence" value="ECO:0007669"/>
    <property type="project" value="UniProtKB-UniRule"/>
</dbReference>
<dbReference type="GO" id="GO:0009432">
    <property type="term" value="P:SOS response"/>
    <property type="evidence" value="ECO:0007669"/>
    <property type="project" value="UniProtKB-UniRule"/>
</dbReference>
<name>A0A1Q5PP21_9ACTO</name>
<dbReference type="FunFam" id="2.10.109.10:FF:000001">
    <property type="entry name" value="LexA repressor"/>
    <property type="match status" value="1"/>
</dbReference>
<sequence length="245" mass="26485">MTASENTIVDGTNLSSRQEAIWRVLHSHIKQAGYPPSIRELAQEVGLASPSSVKHQLDILTKLGYIRRVPNQPRALEILISPDGEAPLLESSPSPAEIADLSTEQKVEDVALDLSEAFLPEDMITVPLVGRIAAGVPITAEQAVEDTFLLPQQLTGQGDLFMLSVSGDSMIDAAICDGDWVVVRRQNVAEQGEIVAAMLDGEATVKVWSQRNGHAWLLPRNSNYAPIPADHCTILGKIVSVLRAL</sequence>
<dbReference type="SUPFAM" id="SSF51306">
    <property type="entry name" value="LexA/Signal peptidase"/>
    <property type="match status" value="1"/>
</dbReference>
<dbReference type="HAMAP" id="MF_00015">
    <property type="entry name" value="LexA"/>
    <property type="match status" value="1"/>
</dbReference>
<keyword evidence="4 12" id="KW-0227">DNA damage</keyword>
<evidence type="ECO:0000256" key="11">
    <source>
        <dbReference type="ARBA" id="ARBA00023236"/>
    </source>
</evidence>
<dbReference type="GO" id="GO:0006508">
    <property type="term" value="P:proteolysis"/>
    <property type="evidence" value="ECO:0007669"/>
    <property type="project" value="InterPro"/>
</dbReference>
<dbReference type="NCBIfam" id="TIGR00498">
    <property type="entry name" value="lexA"/>
    <property type="match status" value="1"/>
</dbReference>
<evidence type="ECO:0000256" key="10">
    <source>
        <dbReference type="ARBA" id="ARBA00023204"/>
    </source>
</evidence>
<accession>A0A1Q5PP21</accession>
<dbReference type="PANTHER" id="PTHR33516">
    <property type="entry name" value="LEXA REPRESSOR"/>
    <property type="match status" value="1"/>
</dbReference>